<evidence type="ECO:0000313" key="3">
    <source>
        <dbReference type="EMBL" id="POS83400.1"/>
    </source>
</evidence>
<dbReference type="InterPro" id="IPR011993">
    <property type="entry name" value="PH-like_dom_sf"/>
</dbReference>
<comment type="caution">
    <text evidence="3">The sequence shown here is derived from an EMBL/GenBank/DDBJ whole genome shotgun (WGS) entry which is preliminary data.</text>
</comment>
<dbReference type="Gene3D" id="2.30.29.30">
    <property type="entry name" value="Pleckstrin-homology domain (PH domain)/Phosphotyrosine-binding domain (PTB)"/>
    <property type="match status" value="2"/>
</dbReference>
<dbReference type="EMBL" id="PEDP01001618">
    <property type="protein sequence ID" value="POS83400.1"/>
    <property type="molecule type" value="Genomic_DNA"/>
</dbReference>
<evidence type="ECO:0000259" key="2">
    <source>
        <dbReference type="PROSITE" id="PS50003"/>
    </source>
</evidence>
<keyword evidence="4" id="KW-1185">Reference proteome</keyword>
<dbReference type="Proteomes" id="UP000237438">
    <property type="component" value="Unassembled WGS sequence"/>
</dbReference>
<dbReference type="PROSITE" id="PS50003">
    <property type="entry name" value="PH_DOMAIN"/>
    <property type="match status" value="2"/>
</dbReference>
<organism evidence="3 4">
    <name type="scientific">Erysiphe pulchra</name>
    <dbReference type="NCBI Taxonomy" id="225359"/>
    <lineage>
        <taxon>Eukaryota</taxon>
        <taxon>Fungi</taxon>
        <taxon>Dikarya</taxon>
        <taxon>Ascomycota</taxon>
        <taxon>Pezizomycotina</taxon>
        <taxon>Leotiomycetes</taxon>
        <taxon>Erysiphales</taxon>
        <taxon>Erysiphaceae</taxon>
        <taxon>Erysiphe</taxon>
    </lineage>
</organism>
<dbReference type="SUPFAM" id="SSF50729">
    <property type="entry name" value="PH domain-like"/>
    <property type="match status" value="2"/>
</dbReference>
<dbReference type="InterPro" id="IPR001849">
    <property type="entry name" value="PH_domain"/>
</dbReference>
<reference evidence="3 4" key="1">
    <citation type="submission" date="2017-10" db="EMBL/GenBank/DDBJ databases">
        <title>Development of genomic resources for the powdery mildew, Erysiphe pulchra.</title>
        <authorList>
            <person name="Wadl P.A."/>
            <person name="Mack B.M."/>
            <person name="Moore G."/>
            <person name="Beltz S.B."/>
        </authorList>
    </citation>
    <scope>NUCLEOTIDE SEQUENCE [LARGE SCALE GENOMIC DNA]</scope>
    <source>
        <strain evidence="3">Cflorida</strain>
    </source>
</reference>
<dbReference type="Pfam" id="PF00169">
    <property type="entry name" value="PH"/>
    <property type="match status" value="2"/>
</dbReference>
<feature type="region of interest" description="Disordered" evidence="1">
    <location>
        <begin position="263"/>
        <end position="286"/>
    </location>
</feature>
<sequence>MATLQSAINQDQTNFTSNISKPANLNEPHTHRGVPSLSVAVGRPRNSILDLDMISPVNQNGSFEFDRVIKSGVVQKRTRKTKAWKPIYLVLRPLSLSIYKNQREDKLRHKIHLSDLTAVTFLKDPKNKRQHIFGLFSPSRNYHLQAQSWTDVKEWVDLIRKESRVEEEEELYLCSPTCNATSNLFGSTSLENRIKKKPEQRKFNDKNRGSSSPEPADPTDQTRRSEGVDTIDPRKPSYTVEYSGNEIASHSDWSDAELSKVKGPLHNSVPETSTAPKPPRSSASFGTKNLDQISGFHAEQELERVVWQGYLLWLRSRRGVRHWKNMWVVIRCKNITCYKDESEYLPSTIIPLSSIINAVEIDPISKTKKLCLQIITDEKSYKFCAQSEDSLDKSLGAIKSLIAQRRETRILR</sequence>
<dbReference type="AlphaFoldDB" id="A0A2S4PMX7"/>
<feature type="domain" description="PH" evidence="2">
    <location>
        <begin position="304"/>
        <end position="403"/>
    </location>
</feature>
<feature type="compositionally biased region" description="Polar residues" evidence="1">
    <location>
        <begin position="1"/>
        <end position="23"/>
    </location>
</feature>
<feature type="compositionally biased region" description="Basic and acidic residues" evidence="1">
    <location>
        <begin position="220"/>
        <end position="235"/>
    </location>
</feature>
<feature type="domain" description="PH" evidence="2">
    <location>
        <begin position="67"/>
        <end position="164"/>
    </location>
</feature>
<dbReference type="CDD" id="cd13298">
    <property type="entry name" value="PH1_PH_fungal"/>
    <property type="match status" value="1"/>
</dbReference>
<name>A0A2S4PMX7_9PEZI</name>
<evidence type="ECO:0000313" key="4">
    <source>
        <dbReference type="Proteomes" id="UP000237438"/>
    </source>
</evidence>
<dbReference type="SMART" id="SM00233">
    <property type="entry name" value="PH"/>
    <property type="match status" value="2"/>
</dbReference>
<evidence type="ECO:0000256" key="1">
    <source>
        <dbReference type="SAM" id="MobiDB-lite"/>
    </source>
</evidence>
<feature type="region of interest" description="Disordered" evidence="1">
    <location>
        <begin position="1"/>
        <end position="37"/>
    </location>
</feature>
<feature type="compositionally biased region" description="Polar residues" evidence="1">
    <location>
        <begin position="269"/>
        <end position="286"/>
    </location>
</feature>
<dbReference type="PANTHER" id="PTHR14336">
    <property type="entry name" value="TANDEM PH DOMAIN CONTAINING PROTEIN"/>
    <property type="match status" value="1"/>
</dbReference>
<accession>A0A2S4PMX7</accession>
<dbReference type="OrthoDB" id="2157866at2759"/>
<dbReference type="InterPro" id="IPR051707">
    <property type="entry name" value="PI-Interact_SigTrans_Reg"/>
</dbReference>
<proteinExistence type="predicted"/>
<protein>
    <recommendedName>
        <fullName evidence="2">PH domain-containing protein</fullName>
    </recommendedName>
</protein>
<dbReference type="CDD" id="cd13299">
    <property type="entry name" value="PH2_PH_fungal"/>
    <property type="match status" value="1"/>
</dbReference>
<dbReference type="STRING" id="225359.A0A2S4PMX7"/>
<gene>
    <name evidence="3" type="ORF">EPUL_004327</name>
</gene>
<feature type="region of interest" description="Disordered" evidence="1">
    <location>
        <begin position="189"/>
        <end position="241"/>
    </location>
</feature>